<evidence type="ECO:0000313" key="2">
    <source>
        <dbReference type="Proteomes" id="UP000076761"/>
    </source>
</evidence>
<dbReference type="Proteomes" id="UP000076761">
    <property type="component" value="Unassembled WGS sequence"/>
</dbReference>
<accession>A0A165P4G2</accession>
<organism evidence="1 2">
    <name type="scientific">Neolentinus lepideus HHB14362 ss-1</name>
    <dbReference type="NCBI Taxonomy" id="1314782"/>
    <lineage>
        <taxon>Eukaryota</taxon>
        <taxon>Fungi</taxon>
        <taxon>Dikarya</taxon>
        <taxon>Basidiomycota</taxon>
        <taxon>Agaricomycotina</taxon>
        <taxon>Agaricomycetes</taxon>
        <taxon>Gloeophyllales</taxon>
        <taxon>Gloeophyllaceae</taxon>
        <taxon>Neolentinus</taxon>
    </lineage>
</organism>
<name>A0A165P4G2_9AGAM</name>
<reference evidence="1 2" key="1">
    <citation type="journal article" date="2016" name="Mol. Biol. Evol.">
        <title>Comparative Genomics of Early-Diverging Mushroom-Forming Fungi Provides Insights into the Origins of Lignocellulose Decay Capabilities.</title>
        <authorList>
            <person name="Nagy L.G."/>
            <person name="Riley R."/>
            <person name="Tritt A."/>
            <person name="Adam C."/>
            <person name="Daum C."/>
            <person name="Floudas D."/>
            <person name="Sun H."/>
            <person name="Yadav J.S."/>
            <person name="Pangilinan J."/>
            <person name="Larsson K.H."/>
            <person name="Matsuura K."/>
            <person name="Barry K."/>
            <person name="Labutti K."/>
            <person name="Kuo R."/>
            <person name="Ohm R.A."/>
            <person name="Bhattacharya S.S."/>
            <person name="Shirouzu T."/>
            <person name="Yoshinaga Y."/>
            <person name="Martin F.M."/>
            <person name="Grigoriev I.V."/>
            <person name="Hibbett D.S."/>
        </authorList>
    </citation>
    <scope>NUCLEOTIDE SEQUENCE [LARGE SCALE GENOMIC DNA]</scope>
    <source>
        <strain evidence="1 2">HHB14362 ss-1</strain>
    </source>
</reference>
<sequence>MSKRLSQVVEGTIELLAVLLEGQLVAVELLVKVSGLESNVYDNVELSVTVGVAVVLELPVIEGSQSCSEHQ</sequence>
<proteinExistence type="predicted"/>
<protein>
    <submittedName>
        <fullName evidence="1">Uncharacterized protein</fullName>
    </submittedName>
</protein>
<evidence type="ECO:0000313" key="1">
    <source>
        <dbReference type="EMBL" id="KZT20505.1"/>
    </source>
</evidence>
<keyword evidence="2" id="KW-1185">Reference proteome</keyword>
<dbReference type="EMBL" id="KV425619">
    <property type="protein sequence ID" value="KZT20505.1"/>
    <property type="molecule type" value="Genomic_DNA"/>
</dbReference>
<gene>
    <name evidence="1" type="ORF">NEOLEDRAFT_1140612</name>
</gene>
<dbReference type="InParanoid" id="A0A165P4G2"/>
<dbReference type="AlphaFoldDB" id="A0A165P4G2"/>